<name>A0A835AB49_9POAL</name>
<keyword evidence="5 8" id="KW-1133">Transmembrane helix</keyword>
<keyword evidence="12" id="KW-1185">Reference proteome</keyword>
<comment type="similarity">
    <text evidence="2">Belongs to the EMP24/GP25L family.</text>
</comment>
<dbReference type="PROSITE" id="PS50866">
    <property type="entry name" value="GOLD"/>
    <property type="match status" value="1"/>
</dbReference>
<evidence type="ECO:0000256" key="3">
    <source>
        <dbReference type="ARBA" id="ARBA00022692"/>
    </source>
</evidence>
<accession>A0A835AB49</accession>
<dbReference type="SMART" id="SM01190">
    <property type="entry name" value="EMP24_GP25L"/>
    <property type="match status" value="1"/>
</dbReference>
<evidence type="ECO:0000256" key="4">
    <source>
        <dbReference type="ARBA" id="ARBA00022729"/>
    </source>
</evidence>
<organism evidence="11 12">
    <name type="scientific">Digitaria exilis</name>
    <dbReference type="NCBI Taxonomy" id="1010633"/>
    <lineage>
        <taxon>Eukaryota</taxon>
        <taxon>Viridiplantae</taxon>
        <taxon>Streptophyta</taxon>
        <taxon>Embryophyta</taxon>
        <taxon>Tracheophyta</taxon>
        <taxon>Spermatophyta</taxon>
        <taxon>Magnoliopsida</taxon>
        <taxon>Liliopsida</taxon>
        <taxon>Poales</taxon>
        <taxon>Poaceae</taxon>
        <taxon>PACMAD clade</taxon>
        <taxon>Panicoideae</taxon>
        <taxon>Panicodae</taxon>
        <taxon>Paniceae</taxon>
        <taxon>Anthephorinae</taxon>
        <taxon>Digitaria</taxon>
    </lineage>
</organism>
<dbReference type="InterPro" id="IPR015720">
    <property type="entry name" value="Emp24-like"/>
</dbReference>
<evidence type="ECO:0000256" key="1">
    <source>
        <dbReference type="ARBA" id="ARBA00004479"/>
    </source>
</evidence>
<evidence type="ECO:0000313" key="11">
    <source>
        <dbReference type="EMBL" id="KAF8660698.1"/>
    </source>
</evidence>
<dbReference type="InterPro" id="IPR009038">
    <property type="entry name" value="GOLD_dom"/>
</dbReference>
<feature type="domain" description="GOLD" evidence="9">
    <location>
        <begin position="128"/>
        <end position="231"/>
    </location>
</feature>
<evidence type="ECO:0000256" key="2">
    <source>
        <dbReference type="ARBA" id="ARBA00007104"/>
    </source>
</evidence>
<evidence type="ECO:0000313" key="10">
    <source>
        <dbReference type="EMBL" id="KAF8660662.1"/>
    </source>
</evidence>
<proteinExistence type="inferred from homology"/>
<evidence type="ECO:0000256" key="8">
    <source>
        <dbReference type="SAM" id="Phobius"/>
    </source>
</evidence>
<feature type="region of interest" description="Disordered" evidence="7">
    <location>
        <begin position="1"/>
        <end position="21"/>
    </location>
</feature>
<protein>
    <recommendedName>
        <fullName evidence="9">GOLD domain-containing protein</fullName>
    </recommendedName>
</protein>
<dbReference type="EMBL" id="JACEFO010002435">
    <property type="protein sequence ID" value="KAF8660662.1"/>
    <property type="molecule type" value="Genomic_DNA"/>
</dbReference>
<dbReference type="GO" id="GO:0016020">
    <property type="term" value="C:membrane"/>
    <property type="evidence" value="ECO:0007669"/>
    <property type="project" value="UniProtKB-SubCell"/>
</dbReference>
<keyword evidence="4" id="KW-0732">Signal</keyword>
<evidence type="ECO:0000259" key="9">
    <source>
        <dbReference type="PROSITE" id="PS50866"/>
    </source>
</evidence>
<dbReference type="Proteomes" id="UP000636709">
    <property type="component" value="Unassembled WGS sequence"/>
</dbReference>
<keyword evidence="6 8" id="KW-0472">Membrane</keyword>
<dbReference type="AlphaFoldDB" id="A0A835AB49"/>
<feature type="transmembrane region" description="Helical" evidence="8">
    <location>
        <begin position="288"/>
        <end position="310"/>
    </location>
</feature>
<gene>
    <name evidence="11" type="ORF">HU200_057525</name>
    <name evidence="10" type="ORF">HU200_057528</name>
</gene>
<dbReference type="Gramene" id="Dexi9B01G0008730.1">
    <property type="protein sequence ID" value="Dexi9B01G0008730.1:cds"/>
    <property type="gene ID" value="Dexi9B01G0008730"/>
</dbReference>
<dbReference type="Pfam" id="PF01105">
    <property type="entry name" value="EMP24_GP25L"/>
    <property type="match status" value="1"/>
</dbReference>
<dbReference type="OrthoDB" id="1929172at2759"/>
<dbReference type="EMBL" id="JACEFO010002434">
    <property type="protein sequence ID" value="KAF8660698.1"/>
    <property type="molecule type" value="Genomic_DNA"/>
</dbReference>
<comment type="subcellular location">
    <subcellularLocation>
        <location evidence="1">Membrane</location>
        <topology evidence="1">Single-pass type I membrane protein</topology>
    </subcellularLocation>
</comment>
<keyword evidence="3 8" id="KW-0812">Transmembrane</keyword>
<evidence type="ECO:0000256" key="7">
    <source>
        <dbReference type="SAM" id="MobiDB-lite"/>
    </source>
</evidence>
<evidence type="ECO:0000313" key="12">
    <source>
        <dbReference type="Proteomes" id="UP000636709"/>
    </source>
</evidence>
<evidence type="ECO:0000256" key="5">
    <source>
        <dbReference type="ARBA" id="ARBA00022989"/>
    </source>
</evidence>
<dbReference type="PANTHER" id="PTHR22811">
    <property type="entry name" value="TRANSMEMBRANE EMP24 DOMAIN-CONTAINING PROTEIN"/>
    <property type="match status" value="1"/>
</dbReference>
<reference evidence="11" key="1">
    <citation type="submission" date="2020-07" db="EMBL/GenBank/DDBJ databases">
        <title>Genome sequence and genetic diversity analysis of an under-domesticated orphan crop, white fonio (Digitaria exilis).</title>
        <authorList>
            <person name="Bennetzen J.L."/>
            <person name="Chen S."/>
            <person name="Ma X."/>
            <person name="Wang X."/>
            <person name="Yssel A.E.J."/>
            <person name="Chaluvadi S.R."/>
            <person name="Johnson M."/>
            <person name="Gangashetty P."/>
            <person name="Hamidou F."/>
            <person name="Sanogo M.D."/>
            <person name="Zwaenepoel A."/>
            <person name="Wallace J."/>
            <person name="Van De Peer Y."/>
            <person name="Van Deynze A."/>
        </authorList>
    </citation>
    <scope>NUCLEOTIDE SEQUENCE</scope>
    <source>
        <tissue evidence="11">Leaves</tissue>
    </source>
</reference>
<evidence type="ECO:0000256" key="6">
    <source>
        <dbReference type="ARBA" id="ARBA00023136"/>
    </source>
</evidence>
<sequence>MGSQSHAHGHADKPARRTNPLRARVITRFAGSFIAKRRHHRPVASASLLPDPCRARAELASPAAACADADAAARSREARAPDTRPGSSGARRLAMARWRPAALLVVALAAVLSAAWRADALSVTVTDTECIHEFVPYEGDTVSGNFVVVDHDIFWSSDHPGIDLTVPARSPRLAGIVLFRAVTSSGGNTVHTLKGKSGDKFEFKAPRGGMYKFCFHNPYGAPETVSFYIHVGHIPNEHNLAKDEHLDPINVKIAELKEALESVTAEQKYLKAREARHRHTNESTRKRVMFYTMAEYLAFMAASALQVVYIRRLFSKNVAYNRV</sequence>
<comment type="caution">
    <text evidence="11">The sequence shown here is derived from an EMBL/GenBank/DDBJ whole genome shotgun (WGS) entry which is preliminary data.</text>
</comment>